<dbReference type="SMART" id="SM00198">
    <property type="entry name" value="SCP"/>
    <property type="match status" value="1"/>
</dbReference>
<feature type="compositionally biased region" description="Low complexity" evidence="10">
    <location>
        <begin position="393"/>
        <end position="406"/>
    </location>
</feature>
<dbReference type="PRINTS" id="PR00837">
    <property type="entry name" value="V5TPXLIKE"/>
</dbReference>
<keyword evidence="6" id="KW-0325">Glycoprotein</keyword>
<evidence type="ECO:0000256" key="1">
    <source>
        <dbReference type="ARBA" id="ARBA00004613"/>
    </source>
</evidence>
<dbReference type="GO" id="GO:0030414">
    <property type="term" value="F:peptidase inhibitor activity"/>
    <property type="evidence" value="ECO:0007669"/>
    <property type="project" value="UniProtKB-KW"/>
</dbReference>
<evidence type="ECO:0000256" key="7">
    <source>
        <dbReference type="ARBA" id="ARBA00058129"/>
    </source>
</evidence>
<evidence type="ECO:0000313" key="13">
    <source>
        <dbReference type="Ensembl" id="ENSPEMP00000007643.1"/>
    </source>
</evidence>
<name>A0A6I9LR85_PERMB</name>
<evidence type="ECO:0000313" key="14">
    <source>
        <dbReference type="Proteomes" id="UP000694547"/>
    </source>
</evidence>
<dbReference type="RefSeq" id="XP_042122246.1">
    <property type="nucleotide sequence ID" value="XM_042266312.1"/>
</dbReference>
<reference evidence="13" key="3">
    <citation type="submission" date="2025-09" db="UniProtKB">
        <authorList>
            <consortium name="Ensembl"/>
        </authorList>
    </citation>
    <scope>IDENTIFICATION</scope>
</reference>
<dbReference type="InterPro" id="IPR018244">
    <property type="entry name" value="Allrgn_V5/Tpx1_CS"/>
</dbReference>
<feature type="region of interest" description="Disordered" evidence="10">
    <location>
        <begin position="195"/>
        <end position="335"/>
    </location>
</feature>
<dbReference type="CTD" id="221476"/>
<evidence type="ECO:0000259" key="12">
    <source>
        <dbReference type="SMART" id="SM00198"/>
    </source>
</evidence>
<dbReference type="GO" id="GO:0005615">
    <property type="term" value="C:extracellular space"/>
    <property type="evidence" value="ECO:0007669"/>
    <property type="project" value="Ensembl"/>
</dbReference>
<feature type="signal peptide" evidence="11">
    <location>
        <begin position="1"/>
        <end position="25"/>
    </location>
</feature>
<dbReference type="AlphaFoldDB" id="A0A6I9LR85"/>
<evidence type="ECO:0000256" key="11">
    <source>
        <dbReference type="SAM" id="SignalP"/>
    </source>
</evidence>
<dbReference type="InterPro" id="IPR014044">
    <property type="entry name" value="CAP_dom"/>
</dbReference>
<sequence length="458" mass="48892">MHSSCGLWATLFPLLLLTAPGPTSALTEGEKQTVVELHNFYRAQVSPPASDMLQMRWDDDLAAFAKAYAQKCVWGHNKERGRRGENLFAITDQGMDVPLAVGNWYEEREHYNFSTATCDPGQMCGHYTQVIWSKTERIGCGSHFCETLQGVEEGNIHLLVCNYEPPGNVKGRWPYQEGTPCSQCPPDYSCENSLCEPTRNPEEEQDSPPPVTEVPSTRATEAPSSRETGTPSLATSETLHFTSVTEVSDSLATEPSPALETKAPSSLATEGPSSMATEAESFLAEVPSVSTMHTQPSLDEGPATFPTSTHIPDPESTDKEASKSSATSVSPEKSLYPTMFLTQTGETLPQAQVEAEVEAEVPEAEAELPVSSEVLGQAQEHGGPQASLDHSGHPASHVPSASASAANATGGRTLALQSPRTGAEDPEKAGLGLKHSSGHVWGPLLGLLLPSLLLAGIF</sequence>
<dbReference type="PROSITE" id="PS01010">
    <property type="entry name" value="CRISP_2"/>
    <property type="match status" value="1"/>
</dbReference>
<gene>
    <name evidence="13" type="primary">Pi16</name>
</gene>
<dbReference type="GeneID" id="102916000"/>
<feature type="chain" id="PRO_5044635430" description="Peptidase inhibitor 16" evidence="11">
    <location>
        <begin position="26"/>
        <end position="458"/>
    </location>
</feature>
<feature type="compositionally biased region" description="Basic and acidic residues" evidence="10">
    <location>
        <begin position="312"/>
        <end position="322"/>
    </location>
</feature>
<dbReference type="PANTHER" id="PTHR10334">
    <property type="entry name" value="CYSTEINE-RICH SECRETORY PROTEIN-RELATED"/>
    <property type="match status" value="1"/>
</dbReference>
<dbReference type="SUPFAM" id="SSF55797">
    <property type="entry name" value="PR-1-like"/>
    <property type="match status" value="1"/>
</dbReference>
<comment type="subunit">
    <text evidence="8">Interacts with PSP94/MSMB.</text>
</comment>
<dbReference type="OrthoDB" id="337038at2759"/>
<dbReference type="PROSITE" id="PS01009">
    <property type="entry name" value="CRISP_1"/>
    <property type="match status" value="1"/>
</dbReference>
<comment type="similarity">
    <text evidence="2">Belongs to the CRISP family.</text>
</comment>
<feature type="compositionally biased region" description="Polar residues" evidence="10">
    <location>
        <begin position="263"/>
        <end position="276"/>
    </location>
</feature>
<dbReference type="FunFam" id="3.40.33.10:FF:000011">
    <property type="entry name" value="Peptidase inhibitor 16"/>
    <property type="match status" value="1"/>
</dbReference>
<dbReference type="GO" id="GO:0061052">
    <property type="term" value="P:negative regulation of cell growth involved in cardiac muscle cell development"/>
    <property type="evidence" value="ECO:0007669"/>
    <property type="project" value="Ensembl"/>
</dbReference>
<comment type="function">
    <text evidence="7">May inhibit cardiomyocyte growth.</text>
</comment>
<evidence type="ECO:0000256" key="6">
    <source>
        <dbReference type="ARBA" id="ARBA00023180"/>
    </source>
</evidence>
<feature type="compositionally biased region" description="Polar residues" evidence="10">
    <location>
        <begin position="214"/>
        <end position="253"/>
    </location>
</feature>
<reference evidence="13 14" key="1">
    <citation type="submission" date="2018-10" db="EMBL/GenBank/DDBJ databases">
        <title>Improved assembly of the deer mouse Peromyscus maniculatus genome.</title>
        <authorList>
            <person name="Lassance J.-M."/>
            <person name="Hoekstra H.E."/>
        </authorList>
    </citation>
    <scope>NUCLEOTIDE SEQUENCE [LARGE SCALE GENOMIC DNA]</scope>
</reference>
<dbReference type="GeneTree" id="ENSGT00940000162458"/>
<evidence type="ECO:0000256" key="3">
    <source>
        <dbReference type="ARBA" id="ARBA00022525"/>
    </source>
</evidence>
<dbReference type="Ensembl" id="ENSPEMT00000011787.2">
    <property type="protein sequence ID" value="ENSPEMP00000007643.1"/>
    <property type="gene ID" value="ENSPEMG00000009543.2"/>
</dbReference>
<evidence type="ECO:0000256" key="4">
    <source>
        <dbReference type="ARBA" id="ARBA00022690"/>
    </source>
</evidence>
<proteinExistence type="inferred from homology"/>
<keyword evidence="14" id="KW-1185">Reference proteome</keyword>
<dbReference type="RefSeq" id="XP_006983146.1">
    <property type="nucleotide sequence ID" value="XM_006983084.3"/>
</dbReference>
<dbReference type="InterPro" id="IPR035940">
    <property type="entry name" value="CAP_sf"/>
</dbReference>
<keyword evidence="3" id="KW-0964">Secreted</keyword>
<keyword evidence="4" id="KW-0646">Protease inhibitor</keyword>
<evidence type="ECO:0000256" key="5">
    <source>
        <dbReference type="ARBA" id="ARBA00022729"/>
    </source>
</evidence>
<evidence type="ECO:0000256" key="9">
    <source>
        <dbReference type="ARBA" id="ARBA00074449"/>
    </source>
</evidence>
<feature type="region of interest" description="Disordered" evidence="10">
    <location>
        <begin position="378"/>
        <end position="430"/>
    </location>
</feature>
<reference evidence="13" key="2">
    <citation type="submission" date="2025-08" db="UniProtKB">
        <authorList>
            <consortium name="Ensembl"/>
        </authorList>
    </citation>
    <scope>IDENTIFICATION</scope>
</reference>
<protein>
    <recommendedName>
        <fullName evidence="9">Peptidase inhibitor 16</fullName>
    </recommendedName>
</protein>
<keyword evidence="5 11" id="KW-0732">Signal</keyword>
<dbReference type="Gene3D" id="3.40.33.10">
    <property type="entry name" value="CAP"/>
    <property type="match status" value="1"/>
</dbReference>
<evidence type="ECO:0000256" key="2">
    <source>
        <dbReference type="ARBA" id="ARBA00009923"/>
    </source>
</evidence>
<evidence type="ECO:0000256" key="10">
    <source>
        <dbReference type="SAM" id="MobiDB-lite"/>
    </source>
</evidence>
<feature type="domain" description="SCP" evidence="12">
    <location>
        <begin position="29"/>
        <end position="171"/>
    </location>
</feature>
<comment type="subcellular location">
    <subcellularLocation>
        <location evidence="1">Secreted</location>
    </subcellularLocation>
</comment>
<dbReference type="InterPro" id="IPR001283">
    <property type="entry name" value="CRISP-related"/>
</dbReference>
<dbReference type="CDD" id="cd05559">
    <property type="entry name" value="CAP_PI16_HrTT-1"/>
    <property type="match status" value="1"/>
</dbReference>
<evidence type="ECO:0000256" key="8">
    <source>
        <dbReference type="ARBA" id="ARBA00063504"/>
    </source>
</evidence>
<accession>A0A6I9LR85</accession>
<dbReference type="Proteomes" id="UP000694547">
    <property type="component" value="Chromosome 21"/>
</dbReference>
<dbReference type="Pfam" id="PF00188">
    <property type="entry name" value="CAP"/>
    <property type="match status" value="1"/>
</dbReference>
<feature type="compositionally biased region" description="Polar residues" evidence="10">
    <location>
        <begin position="288"/>
        <end position="297"/>
    </location>
</feature>
<organism evidence="13 14">
    <name type="scientific">Peromyscus maniculatus bairdii</name>
    <name type="common">Prairie deer mouse</name>
    <dbReference type="NCBI Taxonomy" id="230844"/>
    <lineage>
        <taxon>Eukaryota</taxon>
        <taxon>Metazoa</taxon>
        <taxon>Chordata</taxon>
        <taxon>Craniata</taxon>
        <taxon>Vertebrata</taxon>
        <taxon>Euteleostomi</taxon>
        <taxon>Mammalia</taxon>
        <taxon>Eutheria</taxon>
        <taxon>Euarchontoglires</taxon>
        <taxon>Glires</taxon>
        <taxon>Rodentia</taxon>
        <taxon>Myomorpha</taxon>
        <taxon>Muroidea</taxon>
        <taxon>Cricetidae</taxon>
        <taxon>Neotominae</taxon>
        <taxon>Peromyscus</taxon>
    </lineage>
</organism>